<dbReference type="Gene3D" id="1.10.1280.10">
    <property type="entry name" value="Di-copper center containing domain from catechol oxidase"/>
    <property type="match status" value="1"/>
</dbReference>
<dbReference type="Pfam" id="PF00264">
    <property type="entry name" value="Tyrosinase"/>
    <property type="match status" value="1"/>
</dbReference>
<dbReference type="InterPro" id="IPR008922">
    <property type="entry name" value="Di-copper_centre_dom_sf"/>
</dbReference>
<keyword evidence="1" id="KW-0479">Metal-binding</keyword>
<organism evidence="3 4">
    <name type="scientific">Pedobacter steynii</name>
    <dbReference type="NCBI Taxonomy" id="430522"/>
    <lineage>
        <taxon>Bacteria</taxon>
        <taxon>Pseudomonadati</taxon>
        <taxon>Bacteroidota</taxon>
        <taxon>Sphingobacteriia</taxon>
        <taxon>Sphingobacteriales</taxon>
        <taxon>Sphingobacteriaceae</taxon>
        <taxon>Pedobacter</taxon>
    </lineage>
</organism>
<accession>A0A1G9L3I7</accession>
<dbReference type="PANTHER" id="PTHR11474">
    <property type="entry name" value="TYROSINASE FAMILY MEMBER"/>
    <property type="match status" value="1"/>
</dbReference>
<dbReference type="InterPro" id="IPR050316">
    <property type="entry name" value="Tyrosinase/Hemocyanin"/>
</dbReference>
<dbReference type="EMBL" id="FNGY01000001">
    <property type="protein sequence ID" value="SDL56559.1"/>
    <property type="molecule type" value="Genomic_DNA"/>
</dbReference>
<evidence type="ECO:0000256" key="1">
    <source>
        <dbReference type="ARBA" id="ARBA00022723"/>
    </source>
</evidence>
<proteinExistence type="predicted"/>
<evidence type="ECO:0000313" key="4">
    <source>
        <dbReference type="Proteomes" id="UP000183200"/>
    </source>
</evidence>
<protein>
    <submittedName>
        <fullName evidence="3">Common central domain of tyrosinase</fullName>
    </submittedName>
</protein>
<dbReference type="Proteomes" id="UP000183200">
    <property type="component" value="Unassembled WGS sequence"/>
</dbReference>
<name>A0A1G9L3I7_9SPHI</name>
<dbReference type="InterPro" id="IPR002227">
    <property type="entry name" value="Tyrosinase_Cu-bd"/>
</dbReference>
<keyword evidence="4" id="KW-1185">Reference proteome</keyword>
<dbReference type="GO" id="GO:0046872">
    <property type="term" value="F:metal ion binding"/>
    <property type="evidence" value="ECO:0007669"/>
    <property type="project" value="UniProtKB-KW"/>
</dbReference>
<evidence type="ECO:0000313" key="3">
    <source>
        <dbReference type="EMBL" id="SDL56559.1"/>
    </source>
</evidence>
<dbReference type="SUPFAM" id="SSF48056">
    <property type="entry name" value="Di-copper centre-containing domain"/>
    <property type="match status" value="1"/>
</dbReference>
<dbReference type="AlphaFoldDB" id="A0A1G9L3I7"/>
<feature type="domain" description="Tyrosinase copper-binding" evidence="2">
    <location>
        <begin position="333"/>
        <end position="344"/>
    </location>
</feature>
<evidence type="ECO:0000259" key="2">
    <source>
        <dbReference type="PROSITE" id="PS00498"/>
    </source>
</evidence>
<dbReference type="GO" id="GO:0016491">
    <property type="term" value="F:oxidoreductase activity"/>
    <property type="evidence" value="ECO:0007669"/>
    <property type="project" value="InterPro"/>
</dbReference>
<sequence length="545" mass="61850">MVNKKYGFYIVINKFKPTKELYAFKTPFIMLTPSQIAQAPTWHGEVKNYFTAFDIAQMRSIRGFDLSSYSFVVSHAPDIYQRVSLPPDAQGRMPMDPGTPWSKEMISSFLAWMVAGYPEGEPEHQNKAFLKMSATPVTGRVRKSLTSLTAEELEKLKTAFIGIMNLGTDDLNGYFQNAAIHGLPLAFCQHHDPGFQPWHRVQMWAFENCLRSIEGCEEVTLPYWDFNELLPDWMYAAPFGSYTLPIDIGTASGSTNPNYKAGYQTNRYDARTIMNNFNADVMKYYANAQTEVWWDNFNGLLDGTPSLDFISGHDSGHDATGDTMSKQNVSAFDPIFWFYHCNLDRMWWIWQANNDAQTVDGFMKTIKNKTSSSYLVFTNAALGKMNPWAQTLKRDDLTAEFTIDLATNFDVSYESMTLDLPQAQANKHLFLGMARTFTADDQEVNVRVTDLDRTKIPGTFKVYLLRNEEVLDKSVFFQPDEVEKCSNCMKIPKVHFDFRLPLAAVTGGLLSIRVEPNNKEMYGDTVPLKVLGNPTISVSLLMDAI</sequence>
<dbReference type="PROSITE" id="PS00498">
    <property type="entry name" value="TYROSINASE_2"/>
    <property type="match status" value="1"/>
</dbReference>
<reference evidence="4" key="1">
    <citation type="submission" date="2016-10" db="EMBL/GenBank/DDBJ databases">
        <authorList>
            <person name="Varghese N."/>
            <person name="Submissions S."/>
        </authorList>
    </citation>
    <scope>NUCLEOTIDE SEQUENCE [LARGE SCALE GENOMIC DNA]</scope>
    <source>
        <strain evidence="4">DSM 19110</strain>
    </source>
</reference>
<dbReference type="PRINTS" id="PR00092">
    <property type="entry name" value="TYROSINASE"/>
</dbReference>
<gene>
    <name evidence="3" type="ORF">SAMN05421820_101757</name>
</gene>